<dbReference type="KEGG" id="psoj:PHYSODRAFT_519031"/>
<evidence type="ECO:0000313" key="3">
    <source>
        <dbReference type="Proteomes" id="UP000002640"/>
    </source>
</evidence>
<dbReference type="EMBL" id="JH159158">
    <property type="protein sequence ID" value="EGZ10881.1"/>
    <property type="molecule type" value="Genomic_DNA"/>
</dbReference>
<dbReference type="RefSeq" id="XP_009533626.1">
    <property type="nucleotide sequence ID" value="XM_009535331.1"/>
</dbReference>
<keyword evidence="1" id="KW-0812">Transmembrane</keyword>
<gene>
    <name evidence="2" type="ORF">PHYSODRAFT_519031</name>
</gene>
<proteinExistence type="predicted"/>
<dbReference type="InParanoid" id="G5A1T3"/>
<reference evidence="2 3" key="1">
    <citation type="journal article" date="2006" name="Science">
        <title>Phytophthora genome sequences uncover evolutionary origins and mechanisms of pathogenesis.</title>
        <authorList>
            <person name="Tyler B.M."/>
            <person name="Tripathy S."/>
            <person name="Zhang X."/>
            <person name="Dehal P."/>
            <person name="Jiang R.H."/>
            <person name="Aerts A."/>
            <person name="Arredondo F.D."/>
            <person name="Baxter L."/>
            <person name="Bensasson D."/>
            <person name="Beynon J.L."/>
            <person name="Chapman J."/>
            <person name="Damasceno C.M."/>
            <person name="Dorrance A.E."/>
            <person name="Dou D."/>
            <person name="Dickerman A.W."/>
            <person name="Dubchak I.L."/>
            <person name="Garbelotto M."/>
            <person name="Gijzen M."/>
            <person name="Gordon S.G."/>
            <person name="Govers F."/>
            <person name="Grunwald N.J."/>
            <person name="Huang W."/>
            <person name="Ivors K.L."/>
            <person name="Jones R.W."/>
            <person name="Kamoun S."/>
            <person name="Krampis K."/>
            <person name="Lamour K.H."/>
            <person name="Lee M.K."/>
            <person name="McDonald W.H."/>
            <person name="Medina M."/>
            <person name="Meijer H.J."/>
            <person name="Nordberg E.K."/>
            <person name="Maclean D.J."/>
            <person name="Ospina-Giraldo M.D."/>
            <person name="Morris P.F."/>
            <person name="Phuntumart V."/>
            <person name="Putnam N.H."/>
            <person name="Rash S."/>
            <person name="Rose J.K."/>
            <person name="Sakihama Y."/>
            <person name="Salamov A.A."/>
            <person name="Savidor A."/>
            <person name="Scheuring C.F."/>
            <person name="Smith B.M."/>
            <person name="Sobral B.W."/>
            <person name="Terry A."/>
            <person name="Torto-Alalibo T.A."/>
            <person name="Win J."/>
            <person name="Xu Z."/>
            <person name="Zhang H."/>
            <person name="Grigoriev I.V."/>
            <person name="Rokhsar D.S."/>
            <person name="Boore J.L."/>
        </authorList>
    </citation>
    <scope>NUCLEOTIDE SEQUENCE [LARGE SCALE GENOMIC DNA]</scope>
    <source>
        <strain evidence="2 3">P6497</strain>
    </source>
</reference>
<organism evidence="2 3">
    <name type="scientific">Phytophthora sojae (strain P6497)</name>
    <name type="common">Soybean stem and root rot agent</name>
    <name type="synonym">Phytophthora megasperma f. sp. glycines</name>
    <dbReference type="NCBI Taxonomy" id="1094619"/>
    <lineage>
        <taxon>Eukaryota</taxon>
        <taxon>Sar</taxon>
        <taxon>Stramenopiles</taxon>
        <taxon>Oomycota</taxon>
        <taxon>Peronosporomycetes</taxon>
        <taxon>Peronosporales</taxon>
        <taxon>Peronosporaceae</taxon>
        <taxon>Phytophthora</taxon>
    </lineage>
</organism>
<dbReference type="OMA" id="KISIEAW"/>
<dbReference type="AlphaFoldDB" id="G5A1T3"/>
<dbReference type="GeneID" id="20660131"/>
<keyword evidence="1" id="KW-1133">Transmembrane helix</keyword>
<dbReference type="STRING" id="1094619.G5A1T3"/>
<sequence>MTTLQQIEPATLKFNSHLAVSLSGNGTSFIASAGELPSELLLTQFADKRTTKKKVKKSADSNVIVEEDMVMCSQDPAAVYDGEIDVLLLFSKCVESSTLATVETWALDMHKIVEDTVRSYDGVTLTFKATMVSGSCSKSAYGTAAEVTGDDLDRAAALPGLGDVYPLDSVTSATDGFTAVISFATDETSYNEILSFENVNQIANVVNFQLSGSSENCEGGSESCIELKEDDDLFMYNPFTVTQSLNCADLENGVPVTLVGDDGTRQCFCGCPAGYEMKTKGSDKACVKVGSASTCVWSKVSGFKHQVNTKSSVCTFDHVVDKWGIPLPLPTSGYGSSKLLLLADASLDPRIRVSAVKKQDPEYYAGFLIPILSSVQSSWPLKFSEVVAKTPSAAKFDPMYSSGDDLPIHDAAKTWKDYQSNRAEAVNSIVFKDYGKYRLEMDAYDYYSSASCAGCIAILDNYRPRAATKCPSSFCDSVSGTADCGCTAELTLDNMAKANGLIQQYIDFGEQAENDGCSGNNRCDLHQFTKKNFFESKYTRYSHDESISCFDPDLVLGDILYHEKMAVNPLKKTDGTCHDVVKPVPAGQCTRCCKMSTALREFWTDYRCGSDYDARYCEGDSDQTCTFEQCLVVNGDTLATVTARIKPGIADESKKVLQQLHEEDYQTVTQVHRALECTSYYGDDGQCVYMAKLSELIETTQTLNFEGDLDLNSFVHWRFKVNGDSEKWQLWKTRRQTSAETGCHWATCEAVYDNDAVLTFSDPETKISIEAWTQCGLVRSFFFYVHLHVNSAVDVCKHFDEMWYQTSVSRLPIAAQMCAYPGSDFAELTFDFHPNVGLQYSRTQLGMKVSEVVCTGTLENRTPVEILKVTKDSPEIVTRFGVEILHAPSTEALTNFDVSCDFTYLDYSGTAHAKTCGRSFSIADCKGPQFDLPNAECEFDACAGKANAGLYEACGGKIIRSTETSTYVDSGEKECCQGCAHTKVVCTGLMDVPETDAELMRCEPAGVNGAYGNYYFPVSLLAQVTHNHAVAMLLLSGGAVAVATTLVALRRRRTAISSAQFDYDAYLPLLS</sequence>
<dbReference type="Proteomes" id="UP000002640">
    <property type="component" value="Unassembled WGS sequence"/>
</dbReference>
<keyword evidence="1" id="KW-0472">Membrane</keyword>
<evidence type="ECO:0000313" key="2">
    <source>
        <dbReference type="EMBL" id="EGZ10881.1"/>
    </source>
</evidence>
<keyword evidence="3" id="KW-1185">Reference proteome</keyword>
<evidence type="ECO:0000256" key="1">
    <source>
        <dbReference type="SAM" id="Phobius"/>
    </source>
</evidence>
<accession>G5A1T3</accession>
<protein>
    <submittedName>
        <fullName evidence="2">Uncharacterized protein</fullName>
    </submittedName>
</protein>
<name>G5A1T3_PHYSP</name>
<feature type="transmembrane region" description="Helical" evidence="1">
    <location>
        <begin position="1029"/>
        <end position="1049"/>
    </location>
</feature>